<dbReference type="EMBL" id="BSNS01000004">
    <property type="protein sequence ID" value="GLQ53591.1"/>
    <property type="molecule type" value="Genomic_DNA"/>
</dbReference>
<dbReference type="Proteomes" id="UP001156691">
    <property type="component" value="Unassembled WGS sequence"/>
</dbReference>
<sequence length="254" mass="26197">MAVDIVTRAENGARLSIERLDLNFSNTRTALDDLYLKFGAGIRIVSLTATGDGAGLVMDMSDGSTLGPIPFPMTTSRLRGNWLGGGTAYQLRDQVYVDGVGSVVATIAHESGADFATDFDAGRWQMLSADGSDGEDAGAGPVTATFQQLGPVTVGVVGYFTIPMACAAAPQLPMHVRMLSPSTDAVSVIISKIDAAGNLIYLTHGYVEIGETAASIAIDAAFVIGDVIKVEIGATPGSGQADLMATLLLEPAVA</sequence>
<protein>
    <recommendedName>
        <fullName evidence="3">DUF2793 domain-containing protein</fullName>
    </recommendedName>
</protein>
<dbReference type="RefSeq" id="WP_284339037.1">
    <property type="nucleotide sequence ID" value="NZ_BSNS01000004.1"/>
</dbReference>
<comment type="caution">
    <text evidence="1">The sequence shown here is derived from an EMBL/GenBank/DDBJ whole genome shotgun (WGS) entry which is preliminary data.</text>
</comment>
<accession>A0ABQ5W1B1</accession>
<organism evidence="1 2">
    <name type="scientific">Devosia nitrariae</name>
    <dbReference type="NCBI Taxonomy" id="2071872"/>
    <lineage>
        <taxon>Bacteria</taxon>
        <taxon>Pseudomonadati</taxon>
        <taxon>Pseudomonadota</taxon>
        <taxon>Alphaproteobacteria</taxon>
        <taxon>Hyphomicrobiales</taxon>
        <taxon>Devosiaceae</taxon>
        <taxon>Devosia</taxon>
    </lineage>
</organism>
<evidence type="ECO:0008006" key="3">
    <source>
        <dbReference type="Google" id="ProtNLM"/>
    </source>
</evidence>
<keyword evidence="2" id="KW-1185">Reference proteome</keyword>
<gene>
    <name evidence="1" type="ORF">GCM10010862_08500</name>
</gene>
<reference evidence="2" key="1">
    <citation type="journal article" date="2019" name="Int. J. Syst. Evol. Microbiol.">
        <title>The Global Catalogue of Microorganisms (GCM) 10K type strain sequencing project: providing services to taxonomists for standard genome sequencing and annotation.</title>
        <authorList>
            <consortium name="The Broad Institute Genomics Platform"/>
            <consortium name="The Broad Institute Genome Sequencing Center for Infectious Disease"/>
            <person name="Wu L."/>
            <person name="Ma J."/>
        </authorList>
    </citation>
    <scope>NUCLEOTIDE SEQUENCE [LARGE SCALE GENOMIC DNA]</scope>
    <source>
        <strain evidence="2">NBRC 112416</strain>
    </source>
</reference>
<evidence type="ECO:0000313" key="2">
    <source>
        <dbReference type="Proteomes" id="UP001156691"/>
    </source>
</evidence>
<name>A0ABQ5W1B1_9HYPH</name>
<evidence type="ECO:0000313" key="1">
    <source>
        <dbReference type="EMBL" id="GLQ53591.1"/>
    </source>
</evidence>
<proteinExistence type="predicted"/>